<evidence type="ECO:0000259" key="5">
    <source>
        <dbReference type="PROSITE" id="PS50102"/>
    </source>
</evidence>
<gene>
    <name evidence="6" type="ORF">LVIROSA_LOCUS16014</name>
</gene>
<dbReference type="EMBL" id="CAKMRJ010002514">
    <property type="protein sequence ID" value="CAH1429138.1"/>
    <property type="molecule type" value="Genomic_DNA"/>
</dbReference>
<dbReference type="SUPFAM" id="SSF54928">
    <property type="entry name" value="RNA-binding domain, RBD"/>
    <property type="match status" value="1"/>
</dbReference>
<sequence length="151" mass="17868">MTTRGDDCSNWTEVRRRKKHTDARTLNEITYFVSNVPGDVNREEIRKEFLRFGKVSDVYFPGRKGKNGQFYLFIRFMDVVDKLALERQIDGTMHRGRKLSINLEKHPRETMASKIVHNRREHGAYKGNKTHNFRDTRTFAEVTCPRTKHQP</sequence>
<dbReference type="Pfam" id="PF00076">
    <property type="entry name" value="RRM_1"/>
    <property type="match status" value="1"/>
</dbReference>
<dbReference type="SMART" id="SM00360">
    <property type="entry name" value="RRM"/>
    <property type="match status" value="1"/>
</dbReference>
<keyword evidence="4" id="KW-0694">RNA-binding</keyword>
<dbReference type="InterPro" id="IPR012677">
    <property type="entry name" value="Nucleotide-bd_a/b_plait_sf"/>
</dbReference>
<organism evidence="6 7">
    <name type="scientific">Lactuca virosa</name>
    <dbReference type="NCBI Taxonomy" id="75947"/>
    <lineage>
        <taxon>Eukaryota</taxon>
        <taxon>Viridiplantae</taxon>
        <taxon>Streptophyta</taxon>
        <taxon>Embryophyta</taxon>
        <taxon>Tracheophyta</taxon>
        <taxon>Spermatophyta</taxon>
        <taxon>Magnoliopsida</taxon>
        <taxon>eudicotyledons</taxon>
        <taxon>Gunneridae</taxon>
        <taxon>Pentapetalae</taxon>
        <taxon>asterids</taxon>
        <taxon>campanulids</taxon>
        <taxon>Asterales</taxon>
        <taxon>Asteraceae</taxon>
        <taxon>Cichorioideae</taxon>
        <taxon>Cichorieae</taxon>
        <taxon>Lactucinae</taxon>
        <taxon>Lactuca</taxon>
    </lineage>
</organism>
<keyword evidence="2" id="KW-0747">Spliceosome</keyword>
<dbReference type="InterPro" id="IPR050907">
    <property type="entry name" value="SRSF"/>
</dbReference>
<comment type="caution">
    <text evidence="6">The sequence shown here is derived from an EMBL/GenBank/DDBJ whole genome shotgun (WGS) entry which is preliminary data.</text>
</comment>
<dbReference type="InterPro" id="IPR035979">
    <property type="entry name" value="RBD_domain_sf"/>
</dbReference>
<name>A0AAU9MWX1_9ASTR</name>
<dbReference type="AlphaFoldDB" id="A0AAU9MWX1"/>
<keyword evidence="7" id="KW-1185">Reference proteome</keyword>
<dbReference type="PANTHER" id="PTHR23147">
    <property type="entry name" value="SERINE/ARGININE RICH SPLICING FACTOR"/>
    <property type="match status" value="1"/>
</dbReference>
<evidence type="ECO:0000256" key="4">
    <source>
        <dbReference type="PROSITE-ProRule" id="PRU00176"/>
    </source>
</evidence>
<dbReference type="Proteomes" id="UP001157418">
    <property type="component" value="Unassembled WGS sequence"/>
</dbReference>
<dbReference type="GO" id="GO:0006397">
    <property type="term" value="P:mRNA processing"/>
    <property type="evidence" value="ECO:0007669"/>
    <property type="project" value="UniProtKB-KW"/>
</dbReference>
<evidence type="ECO:0000256" key="1">
    <source>
        <dbReference type="ARBA" id="ARBA00022664"/>
    </source>
</evidence>
<dbReference type="CDD" id="cd00590">
    <property type="entry name" value="RRM_SF"/>
    <property type="match status" value="1"/>
</dbReference>
<dbReference type="Gene3D" id="3.30.70.330">
    <property type="match status" value="1"/>
</dbReference>
<keyword evidence="3" id="KW-0508">mRNA splicing</keyword>
<proteinExistence type="predicted"/>
<protein>
    <recommendedName>
        <fullName evidence="5">RRM domain-containing protein</fullName>
    </recommendedName>
</protein>
<evidence type="ECO:0000313" key="7">
    <source>
        <dbReference type="Proteomes" id="UP001157418"/>
    </source>
</evidence>
<dbReference type="GO" id="GO:0008380">
    <property type="term" value="P:RNA splicing"/>
    <property type="evidence" value="ECO:0007669"/>
    <property type="project" value="UniProtKB-KW"/>
</dbReference>
<feature type="domain" description="RRM" evidence="5">
    <location>
        <begin position="29"/>
        <end position="106"/>
    </location>
</feature>
<keyword evidence="1" id="KW-0507">mRNA processing</keyword>
<evidence type="ECO:0000256" key="2">
    <source>
        <dbReference type="ARBA" id="ARBA00022728"/>
    </source>
</evidence>
<dbReference type="PROSITE" id="PS50102">
    <property type="entry name" value="RRM"/>
    <property type="match status" value="1"/>
</dbReference>
<dbReference type="GO" id="GO:0003723">
    <property type="term" value="F:RNA binding"/>
    <property type="evidence" value="ECO:0007669"/>
    <property type="project" value="UniProtKB-UniRule"/>
</dbReference>
<evidence type="ECO:0000256" key="3">
    <source>
        <dbReference type="ARBA" id="ARBA00023187"/>
    </source>
</evidence>
<dbReference type="InterPro" id="IPR000504">
    <property type="entry name" value="RRM_dom"/>
</dbReference>
<reference evidence="6 7" key="1">
    <citation type="submission" date="2022-01" db="EMBL/GenBank/DDBJ databases">
        <authorList>
            <person name="Xiong W."/>
            <person name="Schranz E."/>
        </authorList>
    </citation>
    <scope>NUCLEOTIDE SEQUENCE [LARGE SCALE GENOMIC DNA]</scope>
</reference>
<accession>A0AAU9MWX1</accession>
<evidence type="ECO:0000313" key="6">
    <source>
        <dbReference type="EMBL" id="CAH1429138.1"/>
    </source>
</evidence>
<dbReference type="GO" id="GO:0005681">
    <property type="term" value="C:spliceosomal complex"/>
    <property type="evidence" value="ECO:0007669"/>
    <property type="project" value="UniProtKB-KW"/>
</dbReference>